<feature type="chain" id="PRO_5044001272" evidence="1">
    <location>
        <begin position="25"/>
        <end position="177"/>
    </location>
</feature>
<reference evidence="2" key="1">
    <citation type="journal article" date="2023" name="Nat. Commun.">
        <title>Diploid and tetraploid genomes of Acorus and the evolution of monocots.</title>
        <authorList>
            <person name="Ma L."/>
            <person name="Liu K.W."/>
            <person name="Li Z."/>
            <person name="Hsiao Y.Y."/>
            <person name="Qi Y."/>
            <person name="Fu T."/>
            <person name="Tang G.D."/>
            <person name="Zhang D."/>
            <person name="Sun W.H."/>
            <person name="Liu D.K."/>
            <person name="Li Y."/>
            <person name="Chen G.Z."/>
            <person name="Liu X.D."/>
            <person name="Liao X.Y."/>
            <person name="Jiang Y.T."/>
            <person name="Yu X."/>
            <person name="Hao Y."/>
            <person name="Huang J."/>
            <person name="Zhao X.W."/>
            <person name="Ke S."/>
            <person name="Chen Y.Y."/>
            <person name="Wu W.L."/>
            <person name="Hsu J.L."/>
            <person name="Lin Y.F."/>
            <person name="Huang M.D."/>
            <person name="Li C.Y."/>
            <person name="Huang L."/>
            <person name="Wang Z.W."/>
            <person name="Zhao X."/>
            <person name="Zhong W.Y."/>
            <person name="Peng D.H."/>
            <person name="Ahmad S."/>
            <person name="Lan S."/>
            <person name="Zhang J.S."/>
            <person name="Tsai W.C."/>
            <person name="Van de Peer Y."/>
            <person name="Liu Z.J."/>
        </authorList>
    </citation>
    <scope>NUCLEOTIDE SEQUENCE</scope>
    <source>
        <strain evidence="2">CP</strain>
    </source>
</reference>
<keyword evidence="3" id="KW-1185">Reference proteome</keyword>
<dbReference type="PANTHER" id="PTHR31676:SF71">
    <property type="entry name" value="EXPRESSED PROTEIN"/>
    <property type="match status" value="1"/>
</dbReference>
<protein>
    <submittedName>
        <fullName evidence="2">Uncharacterized protein</fullName>
    </submittedName>
</protein>
<dbReference type="AlphaFoldDB" id="A0AAV9C0R9"/>
<reference evidence="2" key="2">
    <citation type="submission" date="2023-06" db="EMBL/GenBank/DDBJ databases">
        <authorList>
            <person name="Ma L."/>
            <person name="Liu K.-W."/>
            <person name="Li Z."/>
            <person name="Hsiao Y.-Y."/>
            <person name="Qi Y."/>
            <person name="Fu T."/>
            <person name="Tang G."/>
            <person name="Zhang D."/>
            <person name="Sun W.-H."/>
            <person name="Liu D.-K."/>
            <person name="Li Y."/>
            <person name="Chen G.-Z."/>
            <person name="Liu X.-D."/>
            <person name="Liao X.-Y."/>
            <person name="Jiang Y.-T."/>
            <person name="Yu X."/>
            <person name="Hao Y."/>
            <person name="Huang J."/>
            <person name="Zhao X.-W."/>
            <person name="Ke S."/>
            <person name="Chen Y.-Y."/>
            <person name="Wu W.-L."/>
            <person name="Hsu J.-L."/>
            <person name="Lin Y.-F."/>
            <person name="Huang M.-D."/>
            <person name="Li C.-Y."/>
            <person name="Huang L."/>
            <person name="Wang Z.-W."/>
            <person name="Zhao X."/>
            <person name="Zhong W.-Y."/>
            <person name="Peng D.-H."/>
            <person name="Ahmad S."/>
            <person name="Lan S."/>
            <person name="Zhang J.-S."/>
            <person name="Tsai W.-C."/>
            <person name="Van De Peer Y."/>
            <person name="Liu Z.-J."/>
        </authorList>
    </citation>
    <scope>NUCLEOTIDE SEQUENCE</scope>
    <source>
        <strain evidence="2">CP</strain>
        <tissue evidence="2">Leaves</tissue>
    </source>
</reference>
<dbReference type="PANTHER" id="PTHR31676">
    <property type="entry name" value="T31J12.3 PROTEIN-RELATED"/>
    <property type="match status" value="1"/>
</dbReference>
<dbReference type="Gene3D" id="2.30.240.10">
    <property type="entry name" value="At5g01610-like"/>
    <property type="match status" value="1"/>
</dbReference>
<dbReference type="Proteomes" id="UP001180020">
    <property type="component" value="Unassembled WGS sequence"/>
</dbReference>
<evidence type="ECO:0000256" key="1">
    <source>
        <dbReference type="SAM" id="SignalP"/>
    </source>
</evidence>
<dbReference type="SUPFAM" id="SSF141562">
    <property type="entry name" value="At5g01610-like"/>
    <property type="match status" value="1"/>
</dbReference>
<sequence length="177" mass="20197">MLSQKTHLFLLLLIVAATADSSIASPPDEPPETVYDILKKFGLPPGLLPDTVKSYTLSTDGDFTVDLEGPCYVQFEYLVWYDRRITGNLKYGGIHQLKGIEVKRFFLWLNVDEITVDLPPPSDNIYFQVGIITRRLDVKQFLDVHTCKKGSILQFLKVKAFLGFFFCVLNYMIFCNC</sequence>
<gene>
    <name evidence="2" type="ORF">QJS10_CPB22g01185</name>
</gene>
<dbReference type="Pfam" id="PF04398">
    <property type="entry name" value="DUF538"/>
    <property type="match status" value="1"/>
</dbReference>
<organism evidence="2 3">
    <name type="scientific">Acorus calamus</name>
    <name type="common">Sweet flag</name>
    <dbReference type="NCBI Taxonomy" id="4465"/>
    <lineage>
        <taxon>Eukaryota</taxon>
        <taxon>Viridiplantae</taxon>
        <taxon>Streptophyta</taxon>
        <taxon>Embryophyta</taxon>
        <taxon>Tracheophyta</taxon>
        <taxon>Spermatophyta</taxon>
        <taxon>Magnoliopsida</taxon>
        <taxon>Liliopsida</taxon>
        <taxon>Acoraceae</taxon>
        <taxon>Acorus</taxon>
    </lineage>
</organism>
<accession>A0AAV9C0R9</accession>
<evidence type="ECO:0000313" key="3">
    <source>
        <dbReference type="Proteomes" id="UP001180020"/>
    </source>
</evidence>
<keyword evidence="1" id="KW-0732">Signal</keyword>
<name>A0AAV9C0R9_ACOCL</name>
<dbReference type="EMBL" id="JAUJYO010000022">
    <property type="protein sequence ID" value="KAK1282317.1"/>
    <property type="molecule type" value="Genomic_DNA"/>
</dbReference>
<dbReference type="InterPro" id="IPR007493">
    <property type="entry name" value="DUF538"/>
</dbReference>
<feature type="signal peptide" evidence="1">
    <location>
        <begin position="1"/>
        <end position="24"/>
    </location>
</feature>
<dbReference type="InterPro" id="IPR036758">
    <property type="entry name" value="At5g01610-like"/>
</dbReference>
<proteinExistence type="predicted"/>
<comment type="caution">
    <text evidence="2">The sequence shown here is derived from an EMBL/GenBank/DDBJ whole genome shotgun (WGS) entry which is preliminary data.</text>
</comment>
<evidence type="ECO:0000313" key="2">
    <source>
        <dbReference type="EMBL" id="KAK1282317.1"/>
    </source>
</evidence>